<proteinExistence type="predicted"/>
<accession>A0A5J4U6N2</accession>
<feature type="non-terminal residue" evidence="2">
    <location>
        <position position="617"/>
    </location>
</feature>
<dbReference type="CDD" id="cd09275">
    <property type="entry name" value="RNase_HI_RT_DIRS1"/>
    <property type="match status" value="1"/>
</dbReference>
<name>A0A5J4U6N2_9EUKA</name>
<dbReference type="InterPro" id="IPR043128">
    <property type="entry name" value="Rev_trsase/Diguanyl_cyclase"/>
</dbReference>
<dbReference type="PANTHER" id="PTHR33050">
    <property type="entry name" value="REVERSE TRANSCRIPTASE DOMAIN-CONTAINING PROTEIN"/>
    <property type="match status" value="1"/>
</dbReference>
<dbReference type="Gene3D" id="3.30.70.270">
    <property type="match status" value="1"/>
</dbReference>
<evidence type="ECO:0000313" key="3">
    <source>
        <dbReference type="Proteomes" id="UP000324800"/>
    </source>
</evidence>
<evidence type="ECO:0000313" key="2">
    <source>
        <dbReference type="EMBL" id="KAA6365803.1"/>
    </source>
</evidence>
<gene>
    <name evidence="2" type="ORF">EZS28_038670</name>
</gene>
<protein>
    <submittedName>
        <fullName evidence="2">Putative Pol polyprotein</fullName>
    </submittedName>
</protein>
<dbReference type="PROSITE" id="PS50878">
    <property type="entry name" value="RT_POL"/>
    <property type="match status" value="1"/>
</dbReference>
<dbReference type="EMBL" id="SNRW01020066">
    <property type="protein sequence ID" value="KAA6365803.1"/>
    <property type="molecule type" value="Genomic_DNA"/>
</dbReference>
<dbReference type="InterPro" id="IPR000477">
    <property type="entry name" value="RT_dom"/>
</dbReference>
<dbReference type="Gene3D" id="3.30.420.10">
    <property type="entry name" value="Ribonuclease H-like superfamily/Ribonuclease H"/>
    <property type="match status" value="1"/>
</dbReference>
<dbReference type="SUPFAM" id="SSF56672">
    <property type="entry name" value="DNA/RNA polymerases"/>
    <property type="match status" value="1"/>
</dbReference>
<comment type="caution">
    <text evidence="2">The sequence shown here is derived from an EMBL/GenBank/DDBJ whole genome shotgun (WGS) entry which is preliminary data.</text>
</comment>
<dbReference type="AlphaFoldDB" id="A0A5J4U6N2"/>
<sequence length="617" mass="72121">MDDIINLHKSKEQLKQNTKEIMIFLQDLGWQLSMKKCMIYPKTTFNYLGWKFNTCTMEVQMTPERRRMMKKNLKDWITKTNLKQIVRIKSLASLIGEINFIRVQFPAISLWMNSLNHLKTKAVSKGTWKGQVKLNNQIQGNLQAILSMVKLNKPLSLKELTPDTVLTTDASEEGWGMTLVKNQSEIWDAGEWQKSWHVTSSNQRELAAVLVSLRIWSPHILNQRTKCILHQTDNSTTEFCIRRWRAASAIVHLVRQIYLLLQELNIRIMTIHIPGKENTTADALSRLSWLGDYKIKEEFLLPALSAINFSPTLDAFALRTMKHCRRYCSPQDDRRALARDAISIAWTNEALLLHTPIGEIPKVIQKLKRDGATAALILPSWVLMKYKAMIPQILNQKTLGPSEIVLEEGKLMRMLEQKLHIVICNVKCQELQIFLWEKFKFQMLRGRIQRRHGPFNNFASWKIEQLLDGWVPELDKRACAAVLATFQRKSLSQLVRDTVAFMKNLKFHLLPNTIFCQICQCPESLFSRLMKEQLVEKKEVGKQSRMLTDEQENELIMYLTMKWLEGQPFQLADMGRVVRTLFQLDVSRMFVYYFAKRHPDEIEIVRTSPREYRRMRL</sequence>
<dbReference type="OrthoDB" id="411544at2759"/>
<reference evidence="2 3" key="1">
    <citation type="submission" date="2019-03" db="EMBL/GenBank/DDBJ databases">
        <title>Single cell metagenomics reveals metabolic interactions within the superorganism composed of flagellate Streblomastix strix and complex community of Bacteroidetes bacteria on its surface.</title>
        <authorList>
            <person name="Treitli S.C."/>
            <person name="Kolisko M."/>
            <person name="Husnik F."/>
            <person name="Keeling P."/>
            <person name="Hampl V."/>
        </authorList>
    </citation>
    <scope>NUCLEOTIDE SEQUENCE [LARGE SCALE GENOMIC DNA]</scope>
    <source>
        <strain evidence="2">ST1C</strain>
    </source>
</reference>
<organism evidence="2 3">
    <name type="scientific">Streblomastix strix</name>
    <dbReference type="NCBI Taxonomy" id="222440"/>
    <lineage>
        <taxon>Eukaryota</taxon>
        <taxon>Metamonada</taxon>
        <taxon>Preaxostyla</taxon>
        <taxon>Oxymonadida</taxon>
        <taxon>Streblomastigidae</taxon>
        <taxon>Streblomastix</taxon>
    </lineage>
</organism>
<evidence type="ECO:0000259" key="1">
    <source>
        <dbReference type="PROSITE" id="PS50878"/>
    </source>
</evidence>
<feature type="domain" description="Reverse transcriptase" evidence="1">
    <location>
        <begin position="1"/>
        <end position="52"/>
    </location>
</feature>
<dbReference type="InterPro" id="IPR036397">
    <property type="entry name" value="RNaseH_sf"/>
</dbReference>
<dbReference type="GO" id="GO:0003676">
    <property type="term" value="F:nucleic acid binding"/>
    <property type="evidence" value="ECO:0007669"/>
    <property type="project" value="InterPro"/>
</dbReference>
<dbReference type="Proteomes" id="UP000324800">
    <property type="component" value="Unassembled WGS sequence"/>
</dbReference>
<dbReference type="InterPro" id="IPR052055">
    <property type="entry name" value="Hepadnavirus_pol/RT"/>
</dbReference>
<dbReference type="InterPro" id="IPR043502">
    <property type="entry name" value="DNA/RNA_pol_sf"/>
</dbReference>
<dbReference type="PANTHER" id="PTHR33050:SF7">
    <property type="entry name" value="RIBONUCLEASE H"/>
    <property type="match status" value="1"/>
</dbReference>